<accession>D1BK78</accession>
<dbReference type="KEGG" id="ske:Sked_03880"/>
<gene>
    <name evidence="1" type="ordered locus">Sked_03880</name>
</gene>
<evidence type="ECO:0000313" key="1">
    <source>
        <dbReference type="EMBL" id="ACZ20355.1"/>
    </source>
</evidence>
<dbReference type="HOGENOM" id="CLU_072575_0_0_11"/>
<protein>
    <submittedName>
        <fullName evidence="1">Uncharacterized protein</fullName>
    </submittedName>
</protein>
<dbReference type="AlphaFoldDB" id="D1BK78"/>
<dbReference type="eggNOG" id="COG1846">
    <property type="taxonomic scope" value="Bacteria"/>
</dbReference>
<dbReference type="EMBL" id="CP001819">
    <property type="protein sequence ID" value="ACZ20355.1"/>
    <property type="molecule type" value="Genomic_DNA"/>
</dbReference>
<dbReference type="Proteomes" id="UP000000322">
    <property type="component" value="Chromosome"/>
</dbReference>
<proteinExistence type="predicted"/>
<reference evidence="1 2" key="1">
    <citation type="journal article" date="2009" name="Stand. Genomic Sci.">
        <title>Complete genome sequence of Sanguibacter keddieii type strain (ST-74).</title>
        <authorList>
            <person name="Ivanova N."/>
            <person name="Sikorski J."/>
            <person name="Sims D."/>
            <person name="Brettin T."/>
            <person name="Detter J.C."/>
            <person name="Han C."/>
            <person name="Lapidus A."/>
            <person name="Copeland A."/>
            <person name="Glavina Del Rio T."/>
            <person name="Nolan M."/>
            <person name="Chen F."/>
            <person name="Lucas S."/>
            <person name="Tice H."/>
            <person name="Cheng J.F."/>
            <person name="Bruce D."/>
            <person name="Goodwin L."/>
            <person name="Pitluck S."/>
            <person name="Pati A."/>
            <person name="Mavromatis K."/>
            <person name="Chen A."/>
            <person name="Palaniappan K."/>
            <person name="D'haeseleer P."/>
            <person name="Chain P."/>
            <person name="Bristow J."/>
            <person name="Eisen J.A."/>
            <person name="Markowitz V."/>
            <person name="Hugenholtz P."/>
            <person name="Goker M."/>
            <person name="Pukall R."/>
            <person name="Klenk H.P."/>
            <person name="Kyrpides N.C."/>
        </authorList>
    </citation>
    <scope>NUCLEOTIDE SEQUENCE [LARGE SCALE GENOMIC DNA]</scope>
    <source>
        <strain evidence="2">ATCC 51767 / DSM 10542 / NCFB 3025 / ST-74</strain>
    </source>
</reference>
<dbReference type="STRING" id="446469.Sked_03880"/>
<sequence length="337" mass="36526">MDISQVWLDLAERGLVLDRAPRTPEATHDSVDIVLDGPGWDAARYQVKALRTPLRPGVLARLARESCAPDDPIHVSLLVVTGEATDSVVLQAGRLGISVLVAPRDGRPTTGLLVHPQTGLVMMVGPDAPPKQPGRPGPVAWSTYAVAASLLESPAPSQTALAERCGITQGRVSKILGSLRPFWTRSDTGIHVSDPIALSDWLVREYPRRSMVETAWLTLEPLAPLARTTATYLEEQSVDYALSGDVVADLIAPWANPTVLRISVNAPLDLAPLGLTPAPRDTANVLMDVSSDPYVLQTRRRVDGLWTTEPWRVWLDLRAEGHDDAAHALRTMLIEAT</sequence>
<keyword evidence="2" id="KW-1185">Reference proteome</keyword>
<evidence type="ECO:0000313" key="2">
    <source>
        <dbReference type="Proteomes" id="UP000000322"/>
    </source>
</evidence>
<organism evidence="1 2">
    <name type="scientific">Sanguibacter keddieii (strain ATCC 51767 / DSM 10542 / NCFB 3025 / ST-74)</name>
    <dbReference type="NCBI Taxonomy" id="446469"/>
    <lineage>
        <taxon>Bacteria</taxon>
        <taxon>Bacillati</taxon>
        <taxon>Actinomycetota</taxon>
        <taxon>Actinomycetes</taxon>
        <taxon>Micrococcales</taxon>
        <taxon>Sanguibacteraceae</taxon>
        <taxon>Sanguibacter</taxon>
    </lineage>
</organism>
<name>D1BK78_SANKS</name>